<evidence type="ECO:0000259" key="1">
    <source>
        <dbReference type="Pfam" id="PF01048"/>
    </source>
</evidence>
<organism evidence="2 3">
    <name type="scientific">Ambispora leptoticha</name>
    <dbReference type="NCBI Taxonomy" id="144679"/>
    <lineage>
        <taxon>Eukaryota</taxon>
        <taxon>Fungi</taxon>
        <taxon>Fungi incertae sedis</taxon>
        <taxon>Mucoromycota</taxon>
        <taxon>Glomeromycotina</taxon>
        <taxon>Glomeromycetes</taxon>
        <taxon>Archaeosporales</taxon>
        <taxon>Ambisporaceae</taxon>
        <taxon>Ambispora</taxon>
    </lineage>
</organism>
<evidence type="ECO:0000313" key="2">
    <source>
        <dbReference type="EMBL" id="CAG8608800.1"/>
    </source>
</evidence>
<dbReference type="GO" id="GO:0004850">
    <property type="term" value="F:uridine phosphorylase activity"/>
    <property type="evidence" value="ECO:0007669"/>
    <property type="project" value="TreeGrafter"/>
</dbReference>
<dbReference type="PANTHER" id="PTHR43691:SF14">
    <property type="entry name" value="URIDINE PHOSPHORYLASE"/>
    <property type="match status" value="1"/>
</dbReference>
<proteinExistence type="predicted"/>
<dbReference type="GO" id="GO:0006218">
    <property type="term" value="P:uridine catabolic process"/>
    <property type="evidence" value="ECO:0007669"/>
    <property type="project" value="TreeGrafter"/>
</dbReference>
<protein>
    <submittedName>
        <fullName evidence="2">6077_t:CDS:1</fullName>
    </submittedName>
</protein>
<keyword evidence="3" id="KW-1185">Reference proteome</keyword>
<dbReference type="OrthoDB" id="416752at2759"/>
<dbReference type="PANTHER" id="PTHR43691">
    <property type="entry name" value="URIDINE PHOSPHORYLASE"/>
    <property type="match status" value="1"/>
</dbReference>
<dbReference type="InterPro" id="IPR000845">
    <property type="entry name" value="Nucleoside_phosphorylase_d"/>
</dbReference>
<dbReference type="Pfam" id="PF01048">
    <property type="entry name" value="PNP_UDP_1"/>
    <property type="match status" value="1"/>
</dbReference>
<dbReference type="CDD" id="cd17769">
    <property type="entry name" value="NP_TgUP-like"/>
    <property type="match status" value="1"/>
</dbReference>
<accession>A0A9N9CM59</accession>
<gene>
    <name evidence="2" type="ORF">ALEPTO_LOCUS8469</name>
</gene>
<dbReference type="EMBL" id="CAJVPS010004856">
    <property type="protein sequence ID" value="CAG8608800.1"/>
    <property type="molecule type" value="Genomic_DNA"/>
</dbReference>
<dbReference type="AlphaFoldDB" id="A0A9N9CM59"/>
<feature type="domain" description="Nucleoside phosphorylase" evidence="1">
    <location>
        <begin position="31"/>
        <end position="230"/>
    </location>
</feature>
<evidence type="ECO:0000313" key="3">
    <source>
        <dbReference type="Proteomes" id="UP000789508"/>
    </source>
</evidence>
<reference evidence="2" key="1">
    <citation type="submission" date="2021-06" db="EMBL/GenBank/DDBJ databases">
        <authorList>
            <person name="Kallberg Y."/>
            <person name="Tangrot J."/>
            <person name="Rosling A."/>
        </authorList>
    </citation>
    <scope>NUCLEOTIDE SEQUENCE</scope>
    <source>
        <strain evidence="2">FL130A</strain>
    </source>
</reference>
<sequence>MQFKFTNANFPRTADGRVYHVGVKHGEVANRIITVGEPSRARTIAKLLDDNSPILTIESDRGFFIKTGCYQGVPISIVSIGMGLAMMDFFVREVRAVVDGPLIIIRFGSCGSIGPATTGSIMVPHSAFAVLRNYDYFADDAESNSKPYNITELFYADPDLCSKKELLQYIPQSELHTGLNGSCDSFYSSQGRLDNNFLDANHNLIEQILVKYPDTRTLEMETFMLFHMAKVSTPLPIKKSQANNKSIRVAAMMMVLSNRKTNEVVESERVAYLEEMSGKALLNVLSKVELDYEENGSD</sequence>
<dbReference type="SUPFAM" id="SSF53167">
    <property type="entry name" value="Purine and uridine phosphorylases"/>
    <property type="match status" value="1"/>
</dbReference>
<dbReference type="Gene3D" id="3.40.50.1580">
    <property type="entry name" value="Nucleoside phosphorylase domain"/>
    <property type="match status" value="1"/>
</dbReference>
<name>A0A9N9CM59_9GLOM</name>
<dbReference type="Proteomes" id="UP000789508">
    <property type="component" value="Unassembled WGS sequence"/>
</dbReference>
<dbReference type="InterPro" id="IPR035994">
    <property type="entry name" value="Nucleoside_phosphorylase_sf"/>
</dbReference>
<comment type="caution">
    <text evidence="2">The sequence shown here is derived from an EMBL/GenBank/DDBJ whole genome shotgun (WGS) entry which is preliminary data.</text>
</comment>
<dbReference type="GO" id="GO:0005829">
    <property type="term" value="C:cytosol"/>
    <property type="evidence" value="ECO:0007669"/>
    <property type="project" value="TreeGrafter"/>
</dbReference>